<evidence type="ECO:0000256" key="1">
    <source>
        <dbReference type="SAM" id="MobiDB-lite"/>
    </source>
</evidence>
<sequence>MSAAAVPMRRSIHVSGGARPSRLGRQRSSSHLVLCRGSKKSGGFGPPPPPPPPPSPEEVKKNASSAKFDAMAAQGLPVYEVFVRLTGDADTPTGKCQWFPVGPMSVDEDNMIHPAVRGAKKDIDKAAYKMYPSLRIAQGRKLEYGYRSKAERKLSEAEIKAGGDPFQNVKLVPPKPDGEASPKEDNPFVNAMNSFENFFTSRGR</sequence>
<dbReference type="Pfam" id="PF20133">
    <property type="entry name" value="HHL1-like"/>
    <property type="match status" value="1"/>
</dbReference>
<organism evidence="2">
    <name type="scientific">Pycnococcus provasolii</name>
    <dbReference type="NCBI Taxonomy" id="41880"/>
    <lineage>
        <taxon>Eukaryota</taxon>
        <taxon>Viridiplantae</taxon>
        <taxon>Chlorophyta</taxon>
        <taxon>Pseudoscourfieldiophyceae</taxon>
        <taxon>Pseudoscourfieldiales</taxon>
        <taxon>Pycnococcaceae</taxon>
        <taxon>Pycnococcus</taxon>
    </lineage>
</organism>
<gene>
    <name evidence="2" type="ORF">PPRO1316_LOCUS2352</name>
</gene>
<dbReference type="InterPro" id="IPR045388">
    <property type="entry name" value="HHL1-like"/>
</dbReference>
<proteinExistence type="predicted"/>
<protein>
    <submittedName>
        <fullName evidence="2">Uncharacterized protein</fullName>
    </submittedName>
</protein>
<feature type="compositionally biased region" description="Basic and acidic residues" evidence="1">
    <location>
        <begin position="176"/>
        <end position="186"/>
    </location>
</feature>
<feature type="compositionally biased region" description="Pro residues" evidence="1">
    <location>
        <begin position="45"/>
        <end position="56"/>
    </location>
</feature>
<feature type="region of interest" description="Disordered" evidence="1">
    <location>
        <begin position="1"/>
        <end position="65"/>
    </location>
</feature>
<dbReference type="AlphaFoldDB" id="A0A7S2YZ23"/>
<reference evidence="2" key="1">
    <citation type="submission" date="2021-01" db="EMBL/GenBank/DDBJ databases">
        <authorList>
            <person name="Corre E."/>
            <person name="Pelletier E."/>
            <person name="Niang G."/>
            <person name="Scheremetjew M."/>
            <person name="Finn R."/>
            <person name="Kale V."/>
            <person name="Holt S."/>
            <person name="Cochrane G."/>
            <person name="Meng A."/>
            <person name="Brown T."/>
            <person name="Cohen L."/>
        </authorList>
    </citation>
    <scope>NUCLEOTIDE SEQUENCE</scope>
    <source>
        <strain evidence="2">RCC2336</strain>
    </source>
</reference>
<dbReference type="EMBL" id="HBHV01003407">
    <property type="protein sequence ID" value="CAE0012529.1"/>
    <property type="molecule type" value="Transcribed_RNA"/>
</dbReference>
<evidence type="ECO:0000313" key="2">
    <source>
        <dbReference type="EMBL" id="CAE0012529.1"/>
    </source>
</evidence>
<name>A0A7S2YZ23_9CHLO</name>
<feature type="region of interest" description="Disordered" evidence="1">
    <location>
        <begin position="164"/>
        <end position="188"/>
    </location>
</feature>
<accession>A0A7S2YZ23</accession>